<name>A0A1H7YWK1_9BACT</name>
<dbReference type="AlphaFoldDB" id="A0A1H7YWK1"/>
<sequence>MTKIDKVLKKLSDLYEFNRKIKTYALKEKAKKPIQPTRNTRG</sequence>
<reference evidence="1 2" key="1">
    <citation type="submission" date="2016-10" db="EMBL/GenBank/DDBJ databases">
        <authorList>
            <person name="de Groot N.N."/>
        </authorList>
    </citation>
    <scope>NUCLEOTIDE SEQUENCE [LARGE SCALE GENOMIC DNA]</scope>
    <source>
        <strain evidence="1 2">DSM 8423</strain>
    </source>
</reference>
<protein>
    <submittedName>
        <fullName evidence="1">Uncharacterized protein</fullName>
    </submittedName>
</protein>
<evidence type="ECO:0000313" key="2">
    <source>
        <dbReference type="Proteomes" id="UP000198744"/>
    </source>
</evidence>
<proteinExistence type="predicted"/>
<accession>A0A1H7YWK1</accession>
<gene>
    <name evidence="1" type="ORF">SAMN04489760_11825</name>
</gene>
<organism evidence="1 2">
    <name type="scientific">Syntrophus gentianae</name>
    <dbReference type="NCBI Taxonomy" id="43775"/>
    <lineage>
        <taxon>Bacteria</taxon>
        <taxon>Pseudomonadati</taxon>
        <taxon>Thermodesulfobacteriota</taxon>
        <taxon>Syntrophia</taxon>
        <taxon>Syntrophales</taxon>
        <taxon>Syntrophaceae</taxon>
        <taxon>Syntrophus</taxon>
    </lineage>
</organism>
<keyword evidence="2" id="KW-1185">Reference proteome</keyword>
<dbReference type="STRING" id="43775.SAMN04489760_11825"/>
<evidence type="ECO:0000313" key="1">
    <source>
        <dbReference type="EMBL" id="SEM49539.1"/>
    </source>
</evidence>
<dbReference type="Proteomes" id="UP000198744">
    <property type="component" value="Unassembled WGS sequence"/>
</dbReference>
<dbReference type="EMBL" id="FOBS01000018">
    <property type="protein sequence ID" value="SEM49539.1"/>
    <property type="molecule type" value="Genomic_DNA"/>
</dbReference>